<sequence>MTDIHRHAAGMQAALPEILAMAERCVNIDSGSYMAGGVNAVIDIWAGMLGRMGFAVERTPLPGFGDQMTARLPLGGNGPRMLVLGHADTVWPEGIAAEWPFARDGERITGPGVGDMKTNVVMALHAIRMLLAGKALSHLASITVCIVPDEEIGSPGSRAWLEAESREADLCLTLEPCRPNGGMVVGRGAVGAFYLNATGITAHVGSAREKGASAVAALAALVAPLEALGDPANGLCATVGILRGGDARQVVPGSAEMHLDLRAPDDAAGEKLLAEVRAIAARPPADPRVTITARGGFTRPAFPTHEGTRVLYAKAEEFCRALEIPVHQVVSRGGSDGSFAARLGVPTLDGLGPITHETCSRREWVEVPSIVTRGAVLAGLMASAGR</sequence>
<evidence type="ECO:0000259" key="3">
    <source>
        <dbReference type="Pfam" id="PF07687"/>
    </source>
</evidence>
<name>A0ABZ0PCS1_9PROT</name>
<proteinExistence type="predicted"/>
<dbReference type="PIRSF" id="PIRSF037238">
    <property type="entry name" value="Carboxypeptidase_G2"/>
    <property type="match status" value="1"/>
</dbReference>
<accession>A0ABZ0PCS1</accession>
<keyword evidence="5" id="KW-1185">Reference proteome</keyword>
<dbReference type="InterPro" id="IPR002933">
    <property type="entry name" value="Peptidase_M20"/>
</dbReference>
<dbReference type="Pfam" id="PF01546">
    <property type="entry name" value="Peptidase_M20"/>
    <property type="match status" value="1"/>
</dbReference>
<organism evidence="4 5">
    <name type="scientific">Sediminicoccus rosea</name>
    <dbReference type="NCBI Taxonomy" id="1225128"/>
    <lineage>
        <taxon>Bacteria</taxon>
        <taxon>Pseudomonadati</taxon>
        <taxon>Pseudomonadota</taxon>
        <taxon>Alphaproteobacteria</taxon>
        <taxon>Acetobacterales</taxon>
        <taxon>Roseomonadaceae</taxon>
        <taxon>Sediminicoccus</taxon>
    </lineage>
</organism>
<dbReference type="PANTHER" id="PTHR43808:SF9">
    <property type="entry name" value="BLL0789 PROTEIN"/>
    <property type="match status" value="1"/>
</dbReference>
<dbReference type="SUPFAM" id="SSF55031">
    <property type="entry name" value="Bacterial exopeptidase dimerisation domain"/>
    <property type="match status" value="1"/>
</dbReference>
<evidence type="ECO:0000256" key="1">
    <source>
        <dbReference type="ARBA" id="ARBA00022723"/>
    </source>
</evidence>
<evidence type="ECO:0000313" key="4">
    <source>
        <dbReference type="EMBL" id="WPB83490.1"/>
    </source>
</evidence>
<dbReference type="Pfam" id="PF07687">
    <property type="entry name" value="M20_dimer"/>
    <property type="match status" value="1"/>
</dbReference>
<gene>
    <name evidence="4" type="ORF">R9Z33_15415</name>
</gene>
<dbReference type="RefSeq" id="WP_318647465.1">
    <property type="nucleotide sequence ID" value="NZ_CP137852.1"/>
</dbReference>
<dbReference type="InterPro" id="IPR011650">
    <property type="entry name" value="Peptidase_M20_dimer"/>
</dbReference>
<dbReference type="SUPFAM" id="SSF53187">
    <property type="entry name" value="Zn-dependent exopeptidases"/>
    <property type="match status" value="1"/>
</dbReference>
<evidence type="ECO:0000313" key="5">
    <source>
        <dbReference type="Proteomes" id="UP001305521"/>
    </source>
</evidence>
<dbReference type="PANTHER" id="PTHR43808">
    <property type="entry name" value="ACETYLORNITHINE DEACETYLASE"/>
    <property type="match status" value="1"/>
</dbReference>
<dbReference type="Proteomes" id="UP001305521">
    <property type="component" value="Chromosome"/>
</dbReference>
<dbReference type="EMBL" id="CP137852">
    <property type="protein sequence ID" value="WPB83490.1"/>
    <property type="molecule type" value="Genomic_DNA"/>
</dbReference>
<feature type="domain" description="Peptidase M20 dimerisation" evidence="3">
    <location>
        <begin position="192"/>
        <end position="282"/>
    </location>
</feature>
<evidence type="ECO:0000256" key="2">
    <source>
        <dbReference type="ARBA" id="ARBA00022801"/>
    </source>
</evidence>
<protein>
    <submittedName>
        <fullName evidence="4">M20/M25/M40 family metallo-hydrolase</fullName>
    </submittedName>
</protein>
<keyword evidence="2" id="KW-0378">Hydrolase</keyword>
<dbReference type="InterPro" id="IPR036264">
    <property type="entry name" value="Bact_exopeptidase_dim_dom"/>
</dbReference>
<dbReference type="Gene3D" id="3.40.630.10">
    <property type="entry name" value="Zn peptidases"/>
    <property type="match status" value="1"/>
</dbReference>
<reference evidence="4 5" key="1">
    <citation type="submission" date="2023-11" db="EMBL/GenBank/DDBJ databases">
        <title>Arctic aerobic anoxygenic photoheterotroph Sediminicoccus rosea KRV36 adapts its photosynthesis to long days of polar summer.</title>
        <authorList>
            <person name="Tomasch J."/>
            <person name="Kopejtka K."/>
            <person name="Bily T."/>
            <person name="Gardiner A.T."/>
            <person name="Gardian Z."/>
            <person name="Shivaramu S."/>
            <person name="Koblizek M."/>
            <person name="Engelhardt F."/>
            <person name="Kaftan D."/>
        </authorList>
    </citation>
    <scope>NUCLEOTIDE SEQUENCE [LARGE SCALE GENOMIC DNA]</scope>
    <source>
        <strain evidence="4 5">R-30</strain>
    </source>
</reference>
<keyword evidence="1" id="KW-0479">Metal-binding</keyword>
<dbReference type="Gene3D" id="3.30.70.360">
    <property type="match status" value="1"/>
</dbReference>
<dbReference type="InterPro" id="IPR050072">
    <property type="entry name" value="Peptidase_M20A"/>
</dbReference>
<dbReference type="InterPro" id="IPR017150">
    <property type="entry name" value="Pept_M20_glutamate_carboxypep"/>
</dbReference>